<dbReference type="NCBIfam" id="TIGR01549">
    <property type="entry name" value="HAD-SF-IA-v1"/>
    <property type="match status" value="1"/>
</dbReference>
<dbReference type="InterPro" id="IPR023214">
    <property type="entry name" value="HAD_sf"/>
</dbReference>
<dbReference type="NCBIfam" id="NF006976">
    <property type="entry name" value="PRK09449.1"/>
    <property type="match status" value="1"/>
</dbReference>
<dbReference type="NCBIfam" id="TIGR02254">
    <property type="entry name" value="YjjG_YfnB"/>
    <property type="match status" value="1"/>
</dbReference>
<dbReference type="PANTHER" id="PTHR47478:SF1">
    <property type="entry name" value="PYRIMIDINE 5'-NUCLEOTIDASE YJJG"/>
    <property type="match status" value="1"/>
</dbReference>
<keyword evidence="2" id="KW-1185">Reference proteome</keyword>
<dbReference type="SFLD" id="SFLDS00003">
    <property type="entry name" value="Haloacid_Dehalogenase"/>
    <property type="match status" value="1"/>
</dbReference>
<proteinExistence type="predicted"/>
<dbReference type="InterPro" id="IPR052550">
    <property type="entry name" value="Pyrimidine_5'-ntase_YjjG"/>
</dbReference>
<dbReference type="PRINTS" id="PR00413">
    <property type="entry name" value="HADHALOGNASE"/>
</dbReference>
<dbReference type="EMBL" id="JACRWE010000003">
    <property type="protein sequence ID" value="MBC5996496.1"/>
    <property type="molecule type" value="Genomic_DNA"/>
</dbReference>
<protein>
    <submittedName>
        <fullName evidence="1">Noncanonical pyrimidine nucleotidase, YjjG family</fullName>
    </submittedName>
</protein>
<reference evidence="1 2" key="1">
    <citation type="submission" date="2020-08" db="EMBL/GenBank/DDBJ databases">
        <authorList>
            <person name="Liu C."/>
            <person name="Sun Q."/>
        </authorList>
    </citation>
    <scope>NUCLEOTIDE SEQUENCE [LARGE SCALE GENOMIC DNA]</scope>
    <source>
        <strain evidence="1 2">NSJ-18</strain>
    </source>
</reference>
<evidence type="ECO:0000313" key="2">
    <source>
        <dbReference type="Proteomes" id="UP000609849"/>
    </source>
</evidence>
<evidence type="ECO:0000313" key="1">
    <source>
        <dbReference type="EMBL" id="MBC5996496.1"/>
    </source>
</evidence>
<dbReference type="Proteomes" id="UP000609849">
    <property type="component" value="Unassembled WGS sequence"/>
</dbReference>
<accession>A0ABR7JNI4</accession>
<dbReference type="Gene3D" id="3.40.50.1000">
    <property type="entry name" value="HAD superfamily/HAD-like"/>
    <property type="match status" value="1"/>
</dbReference>
<dbReference type="SUPFAM" id="SSF56784">
    <property type="entry name" value="HAD-like"/>
    <property type="match status" value="1"/>
</dbReference>
<dbReference type="InterPro" id="IPR006439">
    <property type="entry name" value="HAD-SF_hydro_IA"/>
</dbReference>
<dbReference type="Gene3D" id="1.10.150.240">
    <property type="entry name" value="Putative phosphatase, domain 2"/>
    <property type="match status" value="1"/>
</dbReference>
<name>A0ABR7JNI4_9FIRM</name>
<sequence>MKYEVLFFDADETLFDFKKSEDVALDRLMESIDTNLDKDFCIDVYKRINKNIWKEFEQKLISSDDLKVERFKRFSDEINLLCNPQDLSDMYTSYLAEGSFIYEETEELLSYLHGKYKIVIITNGLVSVQNKRIKESIIKDYFDDVIISDEIKIAKPDSKIFDYALNSINHSNKNSVLMIGDSLSSDIKGGLNAGIDTCWFNSSKKENQSDIIPKYEINSLLDLKNIL</sequence>
<dbReference type="InterPro" id="IPR036412">
    <property type="entry name" value="HAD-like_sf"/>
</dbReference>
<dbReference type="PANTHER" id="PTHR47478">
    <property type="match status" value="1"/>
</dbReference>
<dbReference type="SFLD" id="SFLDG01129">
    <property type="entry name" value="C1.5:_HAD__Beta-PGM__Phosphata"/>
    <property type="match status" value="1"/>
</dbReference>
<gene>
    <name evidence="1" type="ORF">H8923_06950</name>
</gene>
<dbReference type="InterPro" id="IPR023198">
    <property type="entry name" value="PGP-like_dom2"/>
</dbReference>
<dbReference type="Pfam" id="PF00702">
    <property type="entry name" value="Hydrolase"/>
    <property type="match status" value="1"/>
</dbReference>
<dbReference type="RefSeq" id="WP_153925968.1">
    <property type="nucleotide sequence ID" value="NZ_JACRWE010000003.1"/>
</dbReference>
<organism evidence="1 2">
    <name type="scientific">Romboutsia faecis</name>
    <dbReference type="NCBI Taxonomy" id="2764597"/>
    <lineage>
        <taxon>Bacteria</taxon>
        <taxon>Bacillati</taxon>
        <taxon>Bacillota</taxon>
        <taxon>Clostridia</taxon>
        <taxon>Peptostreptococcales</taxon>
        <taxon>Peptostreptococcaceae</taxon>
        <taxon>Romboutsia</taxon>
    </lineage>
</organism>
<dbReference type="CDD" id="cd04305">
    <property type="entry name" value="HAD_Neu5Ac-Pase_like"/>
    <property type="match status" value="1"/>
</dbReference>
<dbReference type="InterPro" id="IPR011951">
    <property type="entry name" value="HAD-SF_hydro_IA_YjjG/PynA"/>
</dbReference>
<comment type="caution">
    <text evidence="1">The sequence shown here is derived from an EMBL/GenBank/DDBJ whole genome shotgun (WGS) entry which is preliminary data.</text>
</comment>